<dbReference type="EMBL" id="CABFNQ020000696">
    <property type="protein sequence ID" value="CAH0024414.1"/>
    <property type="molecule type" value="Genomic_DNA"/>
</dbReference>
<organism evidence="2 3">
    <name type="scientific">Clonostachys rhizophaga</name>
    <dbReference type="NCBI Taxonomy" id="160324"/>
    <lineage>
        <taxon>Eukaryota</taxon>
        <taxon>Fungi</taxon>
        <taxon>Dikarya</taxon>
        <taxon>Ascomycota</taxon>
        <taxon>Pezizomycotina</taxon>
        <taxon>Sordariomycetes</taxon>
        <taxon>Hypocreomycetidae</taxon>
        <taxon>Hypocreales</taxon>
        <taxon>Bionectriaceae</taxon>
        <taxon>Clonostachys</taxon>
    </lineage>
</organism>
<evidence type="ECO:0000313" key="2">
    <source>
        <dbReference type="EMBL" id="CAH0024414.1"/>
    </source>
</evidence>
<evidence type="ECO:0000313" key="3">
    <source>
        <dbReference type="Proteomes" id="UP000696573"/>
    </source>
</evidence>
<name>A0A9N9YPL0_9HYPO</name>
<dbReference type="Proteomes" id="UP000696573">
    <property type="component" value="Unassembled WGS sequence"/>
</dbReference>
<accession>A0A9N9YPL0</accession>
<proteinExistence type="predicted"/>
<keyword evidence="3" id="KW-1185">Reference proteome</keyword>
<evidence type="ECO:0000256" key="1">
    <source>
        <dbReference type="SAM" id="MobiDB-lite"/>
    </source>
</evidence>
<sequence length="117" mass="12720">MNVRTMNATAVEKALCVGWSSGIIADSELDATSQKTPQTRGVLAFRENGAVSSCTQASFWITGTRYRTHRAIQRPIGLVMNSLDAQVAWKDPSRSIDTRPLGSEAHPQDLVGGMEED</sequence>
<feature type="region of interest" description="Disordered" evidence="1">
    <location>
        <begin position="93"/>
        <end position="117"/>
    </location>
</feature>
<gene>
    <name evidence="2" type="ORF">CRHIZ90672A_00014930</name>
</gene>
<dbReference type="AlphaFoldDB" id="A0A9N9YPL0"/>
<comment type="caution">
    <text evidence="2">The sequence shown here is derived from an EMBL/GenBank/DDBJ whole genome shotgun (WGS) entry which is preliminary data.</text>
</comment>
<protein>
    <submittedName>
        <fullName evidence="2">Uncharacterized protein</fullName>
    </submittedName>
</protein>
<reference evidence="2" key="1">
    <citation type="submission" date="2021-10" db="EMBL/GenBank/DDBJ databases">
        <authorList>
            <person name="Piombo E."/>
        </authorList>
    </citation>
    <scope>NUCLEOTIDE SEQUENCE</scope>
</reference>